<dbReference type="GO" id="GO:0003713">
    <property type="term" value="F:transcription coactivator activity"/>
    <property type="evidence" value="ECO:0007669"/>
    <property type="project" value="UniProtKB-ARBA"/>
</dbReference>
<feature type="compositionally biased region" description="Low complexity" evidence="1">
    <location>
        <begin position="1538"/>
        <end position="1550"/>
    </location>
</feature>
<feature type="region of interest" description="Disordered" evidence="1">
    <location>
        <begin position="258"/>
        <end position="277"/>
    </location>
</feature>
<feature type="compositionally biased region" description="Pro residues" evidence="1">
    <location>
        <begin position="2253"/>
        <end position="2263"/>
    </location>
</feature>
<feature type="compositionally biased region" description="Low complexity" evidence="1">
    <location>
        <begin position="1446"/>
        <end position="1471"/>
    </location>
</feature>
<keyword evidence="4" id="KW-1185">Reference proteome</keyword>
<feature type="compositionally biased region" description="Polar residues" evidence="1">
    <location>
        <begin position="1341"/>
        <end position="1352"/>
    </location>
</feature>
<feature type="compositionally biased region" description="Polar residues" evidence="1">
    <location>
        <begin position="1959"/>
        <end position="2015"/>
    </location>
</feature>
<evidence type="ECO:0000256" key="1">
    <source>
        <dbReference type="SAM" id="MobiDB-lite"/>
    </source>
</evidence>
<feature type="compositionally biased region" description="Low complexity" evidence="1">
    <location>
        <begin position="1806"/>
        <end position="1821"/>
    </location>
</feature>
<feature type="compositionally biased region" description="Low complexity" evidence="1">
    <location>
        <begin position="846"/>
        <end position="855"/>
    </location>
</feature>
<evidence type="ECO:0000313" key="3">
    <source>
        <dbReference type="EMBL" id="KAK7801236.1"/>
    </source>
</evidence>
<dbReference type="InterPro" id="IPR038187">
    <property type="entry name" value="NAC_A/B_dom_sf"/>
</dbReference>
<evidence type="ECO:0000259" key="2">
    <source>
        <dbReference type="PROSITE" id="PS51151"/>
    </source>
</evidence>
<proteinExistence type="predicted"/>
<feature type="region of interest" description="Disordered" evidence="1">
    <location>
        <begin position="1049"/>
        <end position="1721"/>
    </location>
</feature>
<feature type="compositionally biased region" description="Polar residues" evidence="1">
    <location>
        <begin position="260"/>
        <end position="270"/>
    </location>
</feature>
<feature type="region of interest" description="Disordered" evidence="1">
    <location>
        <begin position="932"/>
        <end position="983"/>
    </location>
</feature>
<sequence length="2467" mass="250007">MLLPASFCHSVGHALARSLSAAILVPCPPHSKCRWLLRSLSVAILPCREPGGSGLPLRSVGGGVGLRLPARPRACGQNGACEMPGEATETVPATEQELPQPQAETAVLPMSSALNVSAAVGQPAPAPPCSLAPQQSPLVIANQPSPFPSPSISSTPFEVPFPQPSSETVPLGPAPHTPTFLPHLIGPPISPAALALASPMIGLTQKGARSSSTPLSLVAVAPHSAQKSSVSAPHPPSLPSSVAVAESGPLASIAPLEPKVSTSQKPSQVVPNLKGTAPSPPDVVGVFPSHLETPLASVPLGLASCPQTLSHTSPVKGIPISSALVPQNMLNLNLNRPVSSPAQNTITPNILPAPPTSLGSPLPLLHHGSLGSPIQPLHQSGPGAVSDPTVSNTISVDHSAVEASYPSEPSVIPPLPSRHELVADSIGALSVGTPASALAPSVDRGNSAVTSVICSPPGCSGTTAASLSPPASLIPKGSNVTQQPLVTQIPASPKTGLKETPVSCVGAIQPAMVNPSTISIAPATFMSPSVSSGPVSNKDITSPASSLVAPAAPVSATLGVPVSSPPATEGLKNLPTSALVNVEAPISPAQVGVCTGKDPTLLPLAAYKESPSPQSTSLLDTATKKTAEGPSPVARAAIATSSSLGADPSTAIKTDPVSLSLKCPVAAPAMAPFLLESSDPKELPPRTVKGASASKTSITISSPLVPLASEVCPMSVAFNPQNVSLSTTTEALAPEIPRSLPFPAPVPTGISFSGAKKVEGISSVVSLASSPEGHTEDSGGSVSSKGTLVYPADSLSGMSPQTKRPSSKKGSAISDVSPATLSSLSPLEAALLPGACLSFQDSTDSLELSPVSSSSKGTPVPSTVAPPFHKGAPIAPTETSISPQKAPATLFFKDSPTVPAEIPPSPPKTIEATAPKLVPLIQFPKVAPIVPDVTPTSPKKTPTTPVPKDTSATLSLKSVPAVTSLSPPKAPAAPSPNGAPIAPTEIASSLKNAPATITPKVATTLPDVTSPSPQKTPKSPKGAPAVTPPSPPKSEAFSEPLISLSLKGAPTALAGPTSPTRTPKTAAPKETLPEGVPTVPLEISPSLKKTSKTVVPSESSTASSSKRSPKISAPKETPTPSDGVTTASLEIPPSPKTVSPKEVPVTSSPKGAPATLAESPASLKKLPKTVAPKETSATPPVGVLAVPVEISPSPKKASKTAAPNENSTSSPKKSPKTSAPPSEGVTTAPLEITPSPKKSPRTTAQKQIPATSSPKGAPTTLAESPASPKRSPKTVTPKETPATPSPEGVTAVPLQISLSPKRAPQSAVPKESSAPSSEEVLSAPQEISHSPATAAPKQVPVTPSTKGAPTTLTESPASPKKASKTAAPKETPITPSSEGITAVPVEISLSSKKAPKTAAPKENSATSSPKRLPKTAVPKEAPTTPSSEGITAMPLEMALSPKKAPKTAAPKENSAVPSPKKSPKTAAPKEALAPSSEGVTTAPQEISSTPIAAPKQVPMTKGAPATLAESPASAKKTPKTAAPKETSVTPSPQRASRTTTPKETPATTTPESVAAVPLEIPLSPQKTSKTATPKETSAMTASQRASKTSTPKEIPAQPSKGVSVGPLETPSPRKAPKMSGPKEAPTVPSPEGVIAGPLEIPSAPKKAPKMAGPKETPAKLSSEEVTAVPLEITCSPKKTSKTAAPKENSAMPSPKRSLKTAAPKETSTPSSKGVTTAPLEPVSFPQKALKTAEPKEIPAVSPEGVTTAPCENPPSLQKASAPTAPRAIPAYTQEIAVSFGETPITPAVPPVKNPSSRKKATAMPVALKEAPAALSPSAAPAMIPPSPSKSPKASSSKKAPRTSPPKEFLADPSLEAVTSLPEMASSSQKAPATTAPKENSTTQSIKCNSTITTVTPISKKTPAAPSPGGASIAPTGTSLSPNPPVKIFPSNKALAPTSPERAPIVPTSKKVLATETSKEASTAPSPKGTPISSVVPISSKEIPTTSFSQRSQAPKETLETSTSKGAVTPTINSPLAQKRAPSSKEVPILSSITPYPKDSPPSTGMVSPQASEKLPAKDPAALKEALAAPTPESALVITTPVHKGPKAKKNSSPPKCSDPSTKKDTKGLLSAVALAPQTVTVEKDSSKSAKALPVCPAKGNVCLHSPKGPEGASPQSQIATPTTAVTFDKALPEAGSAPVTPKPTLPAPLTLAPSPVPPLLPKQPFLQSSSGSVLESPSKLPAPADEDELPPLIPPEVVSGGVPFQPVLVNMPTPKPAGIPAPAPSAKHPVLKNDKGSGTESDSDESVPELEEQDSTQTATQQAQLAAAAEIDEEPVSKAKQSRSEKKARKAMSKLGLRQVTGVTRVTIRKSKNILFVITKPDVYKSPASDTYIVFGEAKIEDLSQQAQLAAAEKFKVQGEAVSNIQENTQTPTVQEESEEEEVDETGVEVKDIELVMSQANVSRAKAVRALKNNSNDIVNAIMELTM</sequence>
<feature type="compositionally biased region" description="Low complexity" evidence="1">
    <location>
        <begin position="932"/>
        <end position="951"/>
    </location>
</feature>
<dbReference type="FunFam" id="2.20.70.30:FF:000002">
    <property type="entry name" value="Nascent polypeptide-associated complex (NAC), alpha subunit"/>
    <property type="match status" value="1"/>
</dbReference>
<feature type="region of interest" description="Disordered" evidence="1">
    <location>
        <begin position="1733"/>
        <end position="1764"/>
    </location>
</feature>
<dbReference type="PROSITE" id="PS51151">
    <property type="entry name" value="NAC_AB"/>
    <property type="match status" value="1"/>
</dbReference>
<gene>
    <name evidence="3" type="ORF">U0070_025725</name>
</gene>
<feature type="compositionally biased region" description="Low complexity" evidence="1">
    <location>
        <begin position="1353"/>
        <end position="1372"/>
    </location>
</feature>
<dbReference type="Gene3D" id="1.10.8.10">
    <property type="entry name" value="DNA helicase RuvA subunit, C-terminal domain"/>
    <property type="match status" value="1"/>
</dbReference>
<dbReference type="Gene3D" id="2.20.70.30">
    <property type="entry name" value="Nascent polypeptide-associated complex domain"/>
    <property type="match status" value="1"/>
</dbReference>
<feature type="compositionally biased region" description="Polar residues" evidence="1">
    <location>
        <begin position="1241"/>
        <end position="1254"/>
    </location>
</feature>
<feature type="compositionally biased region" description="Polar residues" evidence="1">
    <location>
        <begin position="952"/>
        <end position="966"/>
    </location>
</feature>
<dbReference type="PANTHER" id="PTHR21713">
    <property type="entry name" value="NASCENT POLYPEPTIDE ASSOCIATED COMPLEX ALPHA SUBUNIT-RELATED"/>
    <property type="match status" value="1"/>
</dbReference>
<evidence type="ECO:0000313" key="4">
    <source>
        <dbReference type="Proteomes" id="UP001488838"/>
    </source>
</evidence>
<feature type="compositionally biased region" description="Low complexity" evidence="1">
    <location>
        <begin position="1207"/>
        <end position="1222"/>
    </location>
</feature>
<feature type="compositionally biased region" description="Polar residues" evidence="1">
    <location>
        <begin position="1118"/>
        <end position="1128"/>
    </location>
</feature>
<organism evidence="3 4">
    <name type="scientific">Myodes glareolus</name>
    <name type="common">Bank vole</name>
    <name type="synonym">Clethrionomys glareolus</name>
    <dbReference type="NCBI Taxonomy" id="447135"/>
    <lineage>
        <taxon>Eukaryota</taxon>
        <taxon>Metazoa</taxon>
        <taxon>Chordata</taxon>
        <taxon>Craniata</taxon>
        <taxon>Vertebrata</taxon>
        <taxon>Euteleostomi</taxon>
        <taxon>Mammalia</taxon>
        <taxon>Eutheria</taxon>
        <taxon>Euarchontoglires</taxon>
        <taxon>Glires</taxon>
        <taxon>Rodentia</taxon>
        <taxon>Myomorpha</taxon>
        <taxon>Muroidea</taxon>
        <taxon>Cricetidae</taxon>
        <taxon>Arvicolinae</taxon>
        <taxon>Myodes</taxon>
    </lineage>
</organism>
<feature type="compositionally biased region" description="Polar residues" evidence="1">
    <location>
        <begin position="1564"/>
        <end position="1591"/>
    </location>
</feature>
<dbReference type="InterPro" id="IPR016641">
    <property type="entry name" value="EGD2/NACA0like"/>
</dbReference>
<dbReference type="SMART" id="SM01407">
    <property type="entry name" value="NAC"/>
    <property type="match status" value="1"/>
</dbReference>
<dbReference type="InterPro" id="IPR002715">
    <property type="entry name" value="Nas_poly-pep-assoc_cplx_dom"/>
</dbReference>
<feature type="compositionally biased region" description="Low complexity" evidence="1">
    <location>
        <begin position="1009"/>
        <end position="1021"/>
    </location>
</feature>
<reference evidence="3 4" key="1">
    <citation type="journal article" date="2023" name="bioRxiv">
        <title>Conserved and derived expression patterns and positive selection on dental genes reveal complex evolutionary context of ever-growing rodent molars.</title>
        <authorList>
            <person name="Calamari Z.T."/>
            <person name="Song A."/>
            <person name="Cohen E."/>
            <person name="Akter M."/>
            <person name="Roy R.D."/>
            <person name="Hallikas O."/>
            <person name="Christensen M.M."/>
            <person name="Li P."/>
            <person name="Marangoni P."/>
            <person name="Jernvall J."/>
            <person name="Klein O.D."/>
        </authorList>
    </citation>
    <scope>NUCLEOTIDE SEQUENCE [LARGE SCALE GENOMIC DNA]</scope>
    <source>
        <strain evidence="3">V071</strain>
    </source>
</reference>
<comment type="caution">
    <text evidence="3">The sequence shown here is derived from an EMBL/GenBank/DDBJ whole genome shotgun (WGS) entry which is preliminary data.</text>
</comment>
<dbReference type="EMBL" id="JBBHLL010000514">
    <property type="protein sequence ID" value="KAK7801236.1"/>
    <property type="molecule type" value="Genomic_DNA"/>
</dbReference>
<feature type="compositionally biased region" description="Polar residues" evidence="1">
    <location>
        <begin position="2040"/>
        <end position="2050"/>
    </location>
</feature>
<protein>
    <recommendedName>
        <fullName evidence="2">NAC-A/B domain-containing protein</fullName>
    </recommendedName>
</protein>
<feature type="compositionally biased region" description="Polar residues" evidence="1">
    <location>
        <begin position="1705"/>
        <end position="1714"/>
    </location>
</feature>
<dbReference type="GO" id="GO:0005854">
    <property type="term" value="C:nascent polypeptide-associated complex"/>
    <property type="evidence" value="ECO:0007669"/>
    <property type="project" value="InterPro"/>
</dbReference>
<feature type="domain" description="NAC-A/B" evidence="2">
    <location>
        <begin position="2322"/>
        <end position="2387"/>
    </location>
</feature>
<name>A0AAW0HFW8_MYOGA</name>
<dbReference type="Pfam" id="PF01849">
    <property type="entry name" value="NAC"/>
    <property type="match status" value="1"/>
</dbReference>
<dbReference type="GO" id="GO:0051451">
    <property type="term" value="P:myoblast migration"/>
    <property type="evidence" value="ECO:0007669"/>
    <property type="project" value="UniProtKB-ARBA"/>
</dbReference>
<dbReference type="CDD" id="cd14415">
    <property type="entry name" value="UBA_NACA_NACP1"/>
    <property type="match status" value="1"/>
</dbReference>
<feature type="compositionally biased region" description="Low complexity" evidence="1">
    <location>
        <begin position="1641"/>
        <end position="1654"/>
    </location>
</feature>
<feature type="region of interest" description="Disordered" evidence="1">
    <location>
        <begin position="2170"/>
        <end position="2333"/>
    </location>
</feature>
<feature type="compositionally biased region" description="Low complexity" evidence="1">
    <location>
        <begin position="1902"/>
        <end position="1914"/>
    </location>
</feature>
<dbReference type="Pfam" id="PF19026">
    <property type="entry name" value="UBA_HYPK"/>
    <property type="match status" value="1"/>
</dbReference>
<dbReference type="Proteomes" id="UP001488838">
    <property type="component" value="Unassembled WGS sequence"/>
</dbReference>
<feature type="region of interest" description="Disordered" evidence="1">
    <location>
        <begin position="768"/>
        <end position="818"/>
    </location>
</feature>
<dbReference type="InterPro" id="IPR044034">
    <property type="entry name" value="NAC-like_UBA"/>
</dbReference>
<dbReference type="CDD" id="cd22054">
    <property type="entry name" value="NAC_NACA"/>
    <property type="match status" value="1"/>
</dbReference>
<feature type="compositionally biased region" description="Polar residues" evidence="1">
    <location>
        <begin position="1864"/>
        <end position="1898"/>
    </location>
</feature>
<feature type="compositionally biased region" description="Low complexity" evidence="1">
    <location>
        <begin position="1096"/>
        <end position="1115"/>
    </location>
</feature>
<feature type="compositionally biased region" description="Acidic residues" evidence="1">
    <location>
        <begin position="2281"/>
        <end position="2294"/>
    </location>
</feature>
<feature type="compositionally biased region" description="Low complexity" evidence="1">
    <location>
        <begin position="2296"/>
        <end position="2309"/>
    </location>
</feature>
<dbReference type="FunFam" id="1.10.8.10:FF:000006">
    <property type="entry name" value="Putative nascent polypeptide-associated complex subunit alpha"/>
    <property type="match status" value="1"/>
</dbReference>
<feature type="region of interest" description="Disordered" evidence="1">
    <location>
        <begin position="1783"/>
        <end position="2105"/>
    </location>
</feature>
<dbReference type="GO" id="GO:0017025">
    <property type="term" value="F:TBP-class protein binding"/>
    <property type="evidence" value="ECO:0007669"/>
    <property type="project" value="UniProtKB-ARBA"/>
</dbReference>
<feature type="compositionally biased region" description="Polar residues" evidence="1">
    <location>
        <begin position="1528"/>
        <end position="1537"/>
    </location>
</feature>
<feature type="region of interest" description="Disordered" evidence="1">
    <location>
        <begin position="846"/>
        <end position="866"/>
    </location>
</feature>
<accession>A0AAW0HFW8</accession>
<feature type="compositionally biased region" description="Polar residues" evidence="1">
    <location>
        <begin position="1477"/>
        <end position="1490"/>
    </location>
</feature>
<feature type="compositionally biased region" description="Low complexity" evidence="1">
    <location>
        <begin position="1510"/>
        <end position="1527"/>
    </location>
</feature>
<feature type="region of interest" description="Disordered" evidence="1">
    <location>
        <begin position="1001"/>
        <end position="1037"/>
    </location>
</feature>